<dbReference type="Gramene" id="KOM57240">
    <property type="protein sequence ID" value="KOM57240"/>
    <property type="gene ID" value="LR48_Vigan11g027200"/>
</dbReference>
<keyword evidence="1" id="KW-1133">Transmembrane helix</keyword>
<gene>
    <name evidence="2" type="ORF">LR48_Vigan11g027200</name>
</gene>
<keyword evidence="1" id="KW-0472">Membrane</keyword>
<proteinExistence type="predicted"/>
<reference evidence="3" key="1">
    <citation type="journal article" date="2015" name="Proc. Natl. Acad. Sci. U.S.A.">
        <title>Genome sequencing of adzuki bean (Vigna angularis) provides insight into high starch and low fat accumulation and domestication.</title>
        <authorList>
            <person name="Yang K."/>
            <person name="Tian Z."/>
            <person name="Chen C."/>
            <person name="Luo L."/>
            <person name="Zhao B."/>
            <person name="Wang Z."/>
            <person name="Yu L."/>
            <person name="Li Y."/>
            <person name="Sun Y."/>
            <person name="Li W."/>
            <person name="Chen Y."/>
            <person name="Li Y."/>
            <person name="Zhang Y."/>
            <person name="Ai D."/>
            <person name="Zhao J."/>
            <person name="Shang C."/>
            <person name="Ma Y."/>
            <person name="Wu B."/>
            <person name="Wang M."/>
            <person name="Gao L."/>
            <person name="Sun D."/>
            <person name="Zhang P."/>
            <person name="Guo F."/>
            <person name="Wang W."/>
            <person name="Li Y."/>
            <person name="Wang J."/>
            <person name="Varshney R.K."/>
            <person name="Wang J."/>
            <person name="Ling H.Q."/>
            <person name="Wan P."/>
        </authorList>
    </citation>
    <scope>NUCLEOTIDE SEQUENCE</scope>
    <source>
        <strain evidence="3">cv. Jingnong 6</strain>
    </source>
</reference>
<dbReference type="EMBL" id="CM003381">
    <property type="protein sequence ID" value="KOM57240.1"/>
    <property type="molecule type" value="Genomic_DNA"/>
</dbReference>
<evidence type="ECO:0000313" key="3">
    <source>
        <dbReference type="Proteomes" id="UP000053144"/>
    </source>
</evidence>
<dbReference type="AlphaFoldDB" id="A0A0L9VQ98"/>
<dbReference type="STRING" id="3914.A0A0L9VQ98"/>
<evidence type="ECO:0000313" key="2">
    <source>
        <dbReference type="EMBL" id="KOM57240.1"/>
    </source>
</evidence>
<dbReference type="Proteomes" id="UP000053144">
    <property type="component" value="Chromosome 11"/>
</dbReference>
<accession>A0A0L9VQ98</accession>
<dbReference type="PANTHER" id="PTHR13138:SF3">
    <property type="entry name" value="CD2 ANTIGEN CYTOPLASMIC TAIL-BINDING PROTEIN 2"/>
    <property type="match status" value="1"/>
</dbReference>
<dbReference type="GO" id="GO:0005682">
    <property type="term" value="C:U5 snRNP"/>
    <property type="evidence" value="ECO:0007669"/>
    <property type="project" value="InterPro"/>
</dbReference>
<organism evidence="2 3">
    <name type="scientific">Phaseolus angularis</name>
    <name type="common">Azuki bean</name>
    <name type="synonym">Vigna angularis</name>
    <dbReference type="NCBI Taxonomy" id="3914"/>
    <lineage>
        <taxon>Eukaryota</taxon>
        <taxon>Viridiplantae</taxon>
        <taxon>Streptophyta</taxon>
        <taxon>Embryophyta</taxon>
        <taxon>Tracheophyta</taxon>
        <taxon>Spermatophyta</taxon>
        <taxon>Magnoliopsida</taxon>
        <taxon>eudicotyledons</taxon>
        <taxon>Gunneridae</taxon>
        <taxon>Pentapetalae</taxon>
        <taxon>rosids</taxon>
        <taxon>fabids</taxon>
        <taxon>Fabales</taxon>
        <taxon>Fabaceae</taxon>
        <taxon>Papilionoideae</taxon>
        <taxon>50 kb inversion clade</taxon>
        <taxon>NPAAA clade</taxon>
        <taxon>indigoferoid/millettioid clade</taxon>
        <taxon>Phaseoleae</taxon>
        <taxon>Vigna</taxon>
    </lineage>
</organism>
<protein>
    <submittedName>
        <fullName evidence="2">Uncharacterized protein</fullName>
    </submittedName>
</protein>
<keyword evidence="1" id="KW-0812">Transmembrane</keyword>
<evidence type="ECO:0000256" key="1">
    <source>
        <dbReference type="SAM" id="Phobius"/>
    </source>
</evidence>
<feature type="transmembrane region" description="Helical" evidence="1">
    <location>
        <begin position="104"/>
        <end position="122"/>
    </location>
</feature>
<dbReference type="InterPro" id="IPR039905">
    <property type="entry name" value="CD2BP2/Lin1"/>
</dbReference>
<dbReference type="PANTHER" id="PTHR13138">
    <property type="entry name" value="PROTEIN LIN1"/>
    <property type="match status" value="1"/>
</dbReference>
<sequence>MCDILWQDSENFVDDGIQIEPFNLDKEREEGYFHAAANFVEYVRENEIKDAWLDNIEFDPKYSALKSVPTNDVDEGMPDLSSKDIAVMKRRIANVLEPGETVCMYFIILNFLIFYFFVLLKYHCKIQYLFSNSLQRSCRSSICLGNHWFFMWPRSCGISC</sequence>
<name>A0A0L9VQ98_PHAAN</name>